<evidence type="ECO:0000313" key="2">
    <source>
        <dbReference type="EMBL" id="MFB5736581.1"/>
    </source>
</evidence>
<dbReference type="PANTHER" id="PTHR35869">
    <property type="entry name" value="OUTER-MEMBRANE LIPOPROTEIN CARRIER PROTEIN"/>
    <property type="match status" value="1"/>
</dbReference>
<accession>A0A2M9ZDV4</accession>
<keyword evidence="2" id="KW-0449">Lipoprotein</keyword>
<dbReference type="InterPro" id="IPR029046">
    <property type="entry name" value="LolA/LolB/LppX"/>
</dbReference>
<protein>
    <submittedName>
        <fullName evidence="2">Outer membrane lipoprotein carrier protein LolA</fullName>
    </submittedName>
</protein>
<reference evidence="3 4" key="1">
    <citation type="submission" date="2017-07" db="EMBL/GenBank/DDBJ databases">
        <title>Leptospira spp. isolated from tropical soils.</title>
        <authorList>
            <person name="Thibeaux R."/>
            <person name="Iraola G."/>
            <person name="Ferres I."/>
            <person name="Bierque E."/>
            <person name="Girault D."/>
            <person name="Soupe-Gilbert M.-E."/>
            <person name="Picardeau M."/>
            <person name="Goarant C."/>
        </authorList>
    </citation>
    <scope>NUCLEOTIDE SEQUENCE [LARGE SCALE GENOMIC DNA]</scope>
    <source>
        <strain evidence="3 4">FH2-C-A2</strain>
    </source>
</reference>
<evidence type="ECO:0000256" key="1">
    <source>
        <dbReference type="ARBA" id="ARBA00022729"/>
    </source>
</evidence>
<dbReference type="InterPro" id="IPR004564">
    <property type="entry name" value="OM_lipoprot_carrier_LolA-like"/>
</dbReference>
<name>A0A2M9ZDV4_9LEPT</name>
<dbReference type="PANTHER" id="PTHR35869:SF1">
    <property type="entry name" value="OUTER-MEMBRANE LIPOPROTEIN CARRIER PROTEIN"/>
    <property type="match status" value="1"/>
</dbReference>
<gene>
    <name evidence="2" type="ORF">ACE5IX_08690</name>
    <name evidence="3" type="ORF">CH371_00085</name>
</gene>
<dbReference type="RefSeq" id="WP_100757192.1">
    <property type="nucleotide sequence ID" value="NZ_JBHILI010000005.1"/>
</dbReference>
<reference evidence="2 5" key="2">
    <citation type="submission" date="2024-09" db="EMBL/GenBank/DDBJ databases">
        <title>Taxonomic and Genotyping Characterization of Leptospira Strains isolated from Multiple Sources in Colombia highlights the importance of intermediate species.</title>
        <authorList>
            <person name="Torres Higuera L."/>
            <person name="Rojas Tapias D."/>
            <person name="Jimenez Velasquez S."/>
            <person name="Renjifo Ibanez C."/>
        </authorList>
    </citation>
    <scope>NUCLEOTIDE SEQUENCE [LARGE SCALE GENOMIC DNA]</scope>
    <source>
        <strain evidence="2 5">Lep080</strain>
    </source>
</reference>
<proteinExistence type="predicted"/>
<dbReference type="SUPFAM" id="SSF89392">
    <property type="entry name" value="Prokaryotic lipoproteins and lipoprotein localization factors"/>
    <property type="match status" value="1"/>
</dbReference>
<dbReference type="EMBL" id="JBHILJ010000004">
    <property type="protein sequence ID" value="MFB5736581.1"/>
    <property type="molecule type" value="Genomic_DNA"/>
</dbReference>
<dbReference type="Gene3D" id="2.50.20.10">
    <property type="entry name" value="Lipoprotein localisation LolA/LolB/LppX"/>
    <property type="match status" value="1"/>
</dbReference>
<comment type="caution">
    <text evidence="3">The sequence shown here is derived from an EMBL/GenBank/DDBJ whole genome shotgun (WGS) entry which is preliminary data.</text>
</comment>
<dbReference type="CDD" id="cd16325">
    <property type="entry name" value="LolA"/>
    <property type="match status" value="1"/>
</dbReference>
<organism evidence="3 4">
    <name type="scientific">Leptospira wolffii</name>
    <dbReference type="NCBI Taxonomy" id="409998"/>
    <lineage>
        <taxon>Bacteria</taxon>
        <taxon>Pseudomonadati</taxon>
        <taxon>Spirochaetota</taxon>
        <taxon>Spirochaetia</taxon>
        <taxon>Leptospirales</taxon>
        <taxon>Leptospiraceae</taxon>
        <taxon>Leptospira</taxon>
    </lineage>
</organism>
<keyword evidence="1" id="KW-0732">Signal</keyword>
<dbReference type="Proteomes" id="UP000231912">
    <property type="component" value="Unassembled WGS sequence"/>
</dbReference>
<sequence>MASSKGILSFLGAAALLVCGTSILSDPGRDRLNAIIGKMNEISSLRASITINNELTGTLSYKKPNQLHVKFSDGRVIASNGRFLWFYSPARGITGKQDVKGLTGGIAGLLSGYEEVTPVGGSLRLKSANRTYEEIVVTVGPDNTPRTLRMKHKGTGEYTSVSFSGVQTGIGLSASLFNFSAPSSSQIVENPLNERE</sequence>
<dbReference type="AlphaFoldDB" id="A0A2M9ZDV4"/>
<dbReference type="Proteomes" id="UP001580391">
    <property type="component" value="Unassembled WGS sequence"/>
</dbReference>
<evidence type="ECO:0000313" key="3">
    <source>
        <dbReference type="EMBL" id="PJZ66554.1"/>
    </source>
</evidence>
<keyword evidence="5" id="KW-1185">Reference proteome</keyword>
<evidence type="ECO:0000313" key="5">
    <source>
        <dbReference type="Proteomes" id="UP001580391"/>
    </source>
</evidence>
<evidence type="ECO:0000313" key="4">
    <source>
        <dbReference type="Proteomes" id="UP000231912"/>
    </source>
</evidence>
<dbReference type="EMBL" id="NPDT01000001">
    <property type="protein sequence ID" value="PJZ66554.1"/>
    <property type="molecule type" value="Genomic_DNA"/>
</dbReference>